<evidence type="ECO:0000256" key="4">
    <source>
        <dbReference type="ARBA" id="ARBA00022842"/>
    </source>
</evidence>
<dbReference type="Pfam" id="PF13344">
    <property type="entry name" value="Hydrolase_6"/>
    <property type="match status" value="1"/>
</dbReference>
<dbReference type="RefSeq" id="XP_014680025.1">
    <property type="nucleotide sequence ID" value="XM_014824539.1"/>
</dbReference>
<sequence>MQCSAPSLRMFKSSKVCTVLIDLSGTLHIEDYAIPGAVNALNRLRRKVNVKFVTNTTKESRRVLHERLHSLGFDIEKSEIFTSLSAARSYVDTHKIRPLLMLEKEAMEDFEGVGTSDPNAVVIGLAPSCFNYSKMNEAFRMLLDGSTLIGIHKARYLKKKDGLYLGPGPFVHALEYATGTQAVVLGKPEKAFFLEALQEFSCPPDQAVMIGDDVIDDVGGAQKCGMLGILVQTGKYRSKDESKIQPAPHLTCPDFPASVDYIIDNLL</sequence>
<dbReference type="Proteomes" id="UP000695022">
    <property type="component" value="Unplaced"/>
</dbReference>
<proteinExistence type="inferred from homology"/>
<dbReference type="NCBIfam" id="TIGR01458">
    <property type="entry name" value="HAD-SF-IIA-hyp3"/>
    <property type="match status" value="1"/>
</dbReference>
<dbReference type="Gene3D" id="3.40.50.1000">
    <property type="entry name" value="HAD superfamily/HAD-like"/>
    <property type="match status" value="2"/>
</dbReference>
<dbReference type="CDD" id="cd07509">
    <property type="entry name" value="HAD_PPase"/>
    <property type="match status" value="1"/>
</dbReference>
<evidence type="ECO:0000256" key="2">
    <source>
        <dbReference type="ARBA" id="ARBA00007958"/>
    </source>
</evidence>
<dbReference type="InterPro" id="IPR023214">
    <property type="entry name" value="HAD_sf"/>
</dbReference>
<evidence type="ECO:0000313" key="6">
    <source>
        <dbReference type="Proteomes" id="UP000695022"/>
    </source>
</evidence>
<comment type="similarity">
    <text evidence="2">Belongs to the HAD-like hydrolase superfamily.</text>
</comment>
<dbReference type="PANTHER" id="PTHR19288:SF46">
    <property type="entry name" value="HALOACID DEHALOGENASE-LIKE HYDROLASE DOMAIN-CONTAINING PROTEIN 2"/>
    <property type="match status" value="1"/>
</dbReference>
<evidence type="ECO:0000313" key="8">
    <source>
        <dbReference type="RefSeq" id="XP_014680031.1"/>
    </source>
</evidence>
<organism evidence="6 8">
    <name type="scientific">Priapulus caudatus</name>
    <name type="common">Priapulid worm</name>
    <dbReference type="NCBI Taxonomy" id="37621"/>
    <lineage>
        <taxon>Eukaryota</taxon>
        <taxon>Metazoa</taxon>
        <taxon>Ecdysozoa</taxon>
        <taxon>Scalidophora</taxon>
        <taxon>Priapulida</taxon>
        <taxon>Priapulimorpha</taxon>
        <taxon>Priapulimorphida</taxon>
        <taxon>Priapulidae</taxon>
        <taxon>Priapulus</taxon>
    </lineage>
</organism>
<evidence type="ECO:0000256" key="1">
    <source>
        <dbReference type="ARBA" id="ARBA00001946"/>
    </source>
</evidence>
<protein>
    <recommendedName>
        <fullName evidence="5">Haloacid dehalogenase-like hydrolase domain-containing protein 2</fullName>
    </recommendedName>
</protein>
<name>A0ABM1F6G0_PRICU</name>
<evidence type="ECO:0000313" key="7">
    <source>
        <dbReference type="RefSeq" id="XP_014680025.1"/>
    </source>
</evidence>
<dbReference type="InterPro" id="IPR006357">
    <property type="entry name" value="HAD-SF_hydro_IIA"/>
</dbReference>
<keyword evidence="3" id="KW-0479">Metal-binding</keyword>
<evidence type="ECO:0000256" key="3">
    <source>
        <dbReference type="ARBA" id="ARBA00022723"/>
    </source>
</evidence>
<dbReference type="RefSeq" id="XP_014680031.1">
    <property type="nucleotide sequence ID" value="XM_014824545.1"/>
</dbReference>
<dbReference type="InterPro" id="IPR036412">
    <property type="entry name" value="HAD-like_sf"/>
</dbReference>
<keyword evidence="6" id="KW-1185">Reference proteome</keyword>
<gene>
    <name evidence="7 8" type="primary">LOC106819972</name>
</gene>
<dbReference type="InterPro" id="IPR006355">
    <property type="entry name" value="LHPP/HDHD2"/>
</dbReference>
<keyword evidence="4" id="KW-0460">Magnesium</keyword>
<comment type="cofactor">
    <cofactor evidence="1">
        <name>Mg(2+)</name>
        <dbReference type="ChEBI" id="CHEBI:18420"/>
    </cofactor>
</comment>
<accession>A0ABM1F6G0</accession>
<dbReference type="Pfam" id="PF13242">
    <property type="entry name" value="Hydrolase_like"/>
    <property type="match status" value="1"/>
</dbReference>
<reference evidence="7 8" key="1">
    <citation type="submission" date="2025-05" db="UniProtKB">
        <authorList>
            <consortium name="RefSeq"/>
        </authorList>
    </citation>
    <scope>IDENTIFICATION</scope>
</reference>
<dbReference type="PANTHER" id="PTHR19288">
    <property type="entry name" value="4-NITROPHENYLPHOSPHATASE-RELATED"/>
    <property type="match status" value="1"/>
</dbReference>
<dbReference type="SUPFAM" id="SSF56784">
    <property type="entry name" value="HAD-like"/>
    <property type="match status" value="1"/>
</dbReference>
<dbReference type="GeneID" id="106819972"/>
<evidence type="ECO:0000256" key="5">
    <source>
        <dbReference type="ARBA" id="ARBA00039666"/>
    </source>
</evidence>
<dbReference type="NCBIfam" id="TIGR01460">
    <property type="entry name" value="HAD-SF-IIA"/>
    <property type="match status" value="1"/>
</dbReference>